<accession>A0ABX0NWZ4</accession>
<keyword evidence="2" id="KW-1185">Reference proteome</keyword>
<gene>
    <name evidence="1" type="ORF">F2P45_19435</name>
</gene>
<evidence type="ECO:0000313" key="2">
    <source>
        <dbReference type="Proteomes" id="UP000609726"/>
    </source>
</evidence>
<name>A0ABX0NWZ4_9BURK</name>
<sequence>MINGMRDIGTSNFFPCSIVGIVERSEYARNAPLTIGTRTKFNVYSYRLDAAVLDKIALQDRLLFKMGGTLNGYLFCHTSLMQIFRGDGRSGADFRPVIEDTIR</sequence>
<protein>
    <submittedName>
        <fullName evidence="1">Uncharacterized protein</fullName>
    </submittedName>
</protein>
<dbReference type="EMBL" id="WHJH01000025">
    <property type="protein sequence ID" value="NHZ91170.1"/>
    <property type="molecule type" value="Genomic_DNA"/>
</dbReference>
<comment type="caution">
    <text evidence="1">The sequence shown here is derived from an EMBL/GenBank/DDBJ whole genome shotgun (WGS) entry which is preliminary data.</text>
</comment>
<reference evidence="1 2" key="1">
    <citation type="submission" date="2019-10" db="EMBL/GenBank/DDBJ databases">
        <title>Taxonomy of Antarctic Massilia spp.: description of Massilia rubra sp. nov., Massilia aquatica sp. nov., Massilia mucilaginosa sp. nov., Massilia frigida sp. nov. isolated from streams, lakes and regoliths.</title>
        <authorList>
            <person name="Holochova P."/>
            <person name="Sedlacek I."/>
            <person name="Kralova S."/>
            <person name="Maslanova I."/>
            <person name="Busse H.-J."/>
            <person name="Stankova E."/>
            <person name="Vrbovska V."/>
            <person name="Kovarovic V."/>
            <person name="Bartak M."/>
            <person name="Svec P."/>
            <person name="Pantucek R."/>
        </authorList>
    </citation>
    <scope>NUCLEOTIDE SEQUENCE [LARGE SCALE GENOMIC DNA]</scope>
    <source>
        <strain evidence="1 2">CCM 8733</strain>
    </source>
</reference>
<organism evidence="1 2">
    <name type="scientific">Massilia mucilaginosa</name>
    <dbReference type="NCBI Taxonomy" id="2609282"/>
    <lineage>
        <taxon>Bacteria</taxon>
        <taxon>Pseudomonadati</taxon>
        <taxon>Pseudomonadota</taxon>
        <taxon>Betaproteobacteria</taxon>
        <taxon>Burkholderiales</taxon>
        <taxon>Oxalobacteraceae</taxon>
        <taxon>Telluria group</taxon>
        <taxon>Massilia</taxon>
    </lineage>
</organism>
<evidence type="ECO:0000313" key="1">
    <source>
        <dbReference type="EMBL" id="NHZ91170.1"/>
    </source>
</evidence>
<dbReference type="RefSeq" id="WP_166878779.1">
    <property type="nucleotide sequence ID" value="NZ_WHJH01000025.1"/>
</dbReference>
<proteinExistence type="predicted"/>
<dbReference type="Proteomes" id="UP000609726">
    <property type="component" value="Unassembled WGS sequence"/>
</dbReference>